<reference evidence="1 2" key="1">
    <citation type="journal article" date="2011" name="J. Bacteriol.">
        <title>Genome sequence of 'Pedosphaera parvula' Ellin514, an aerobic Verrucomicrobial isolate from pasture soil.</title>
        <authorList>
            <person name="Kant R."/>
            <person name="van Passel M.W."/>
            <person name="Sangwan P."/>
            <person name="Palva A."/>
            <person name="Lucas S."/>
            <person name="Copeland A."/>
            <person name="Lapidus A."/>
            <person name="Glavina Del Rio T."/>
            <person name="Dalin E."/>
            <person name="Tice H."/>
            <person name="Bruce D."/>
            <person name="Goodwin L."/>
            <person name="Pitluck S."/>
            <person name="Chertkov O."/>
            <person name="Larimer F.W."/>
            <person name="Land M.L."/>
            <person name="Hauser L."/>
            <person name="Brettin T.S."/>
            <person name="Detter J.C."/>
            <person name="Han S."/>
            <person name="de Vos W.M."/>
            <person name="Janssen P.H."/>
            <person name="Smidt H."/>
        </authorList>
    </citation>
    <scope>NUCLEOTIDE SEQUENCE [LARGE SCALE GENOMIC DNA]</scope>
    <source>
        <strain evidence="1 2">Ellin514</strain>
    </source>
</reference>
<name>B9XMP3_PEDPL</name>
<dbReference type="STRING" id="320771.Cflav_PD2944"/>
<dbReference type="AlphaFoldDB" id="B9XMP3"/>
<comment type="caution">
    <text evidence="1">The sequence shown here is derived from an EMBL/GenBank/DDBJ whole genome shotgun (WGS) entry which is preliminary data.</text>
</comment>
<dbReference type="EMBL" id="ABOX02000035">
    <property type="protein sequence ID" value="EEF58942.1"/>
    <property type="molecule type" value="Genomic_DNA"/>
</dbReference>
<gene>
    <name evidence="1" type="ORF">Cflav_PD2944</name>
</gene>
<evidence type="ECO:0000313" key="2">
    <source>
        <dbReference type="Proteomes" id="UP000003688"/>
    </source>
</evidence>
<keyword evidence="2" id="KW-1185">Reference proteome</keyword>
<accession>B9XMP3</accession>
<dbReference type="RefSeq" id="WP_007417082.1">
    <property type="nucleotide sequence ID" value="NZ_ABOX02000035.1"/>
</dbReference>
<protein>
    <submittedName>
        <fullName evidence="1">Uncharacterized protein</fullName>
    </submittedName>
</protein>
<dbReference type="OrthoDB" id="190748at2"/>
<sequence>MNPENLTKEAILKAFQALSDELARLNTKGELCLFGGTVMVLAFSARVATKDVDAIFQPTQILREAAARVAEANQLPLDWLNDGVKDFVSAQHKTIQGNLPQFPNLRLVMPTPEYLLAMKCMASRIDTLQKDGGDVRDIIFLIRHLNLSSAAAVMNIISSYYPPNQIPVKAQYLVESLFEEERI</sequence>
<organism evidence="1 2">
    <name type="scientific">Pedosphaera parvula (strain Ellin514)</name>
    <dbReference type="NCBI Taxonomy" id="320771"/>
    <lineage>
        <taxon>Bacteria</taxon>
        <taxon>Pseudomonadati</taxon>
        <taxon>Verrucomicrobiota</taxon>
        <taxon>Pedosphaerae</taxon>
        <taxon>Pedosphaerales</taxon>
        <taxon>Pedosphaeraceae</taxon>
        <taxon>Pedosphaera</taxon>
    </lineage>
</organism>
<evidence type="ECO:0000313" key="1">
    <source>
        <dbReference type="EMBL" id="EEF58942.1"/>
    </source>
</evidence>
<dbReference type="Proteomes" id="UP000003688">
    <property type="component" value="Unassembled WGS sequence"/>
</dbReference>
<proteinExistence type="predicted"/>